<dbReference type="GO" id="GO:0071004">
    <property type="term" value="C:U2-type prespliceosome"/>
    <property type="evidence" value="ECO:0007669"/>
    <property type="project" value="TreeGrafter"/>
</dbReference>
<dbReference type="SUPFAM" id="SSF51045">
    <property type="entry name" value="WW domain"/>
    <property type="match status" value="2"/>
</dbReference>
<feature type="domain" description="WW" evidence="18">
    <location>
        <begin position="332"/>
        <end position="360"/>
    </location>
</feature>
<evidence type="ECO:0000256" key="2">
    <source>
        <dbReference type="ARBA" id="ARBA00022499"/>
    </source>
</evidence>
<feature type="compositionally biased region" description="Pro residues" evidence="17">
    <location>
        <begin position="386"/>
        <end position="401"/>
    </location>
</feature>
<dbReference type="FunFam" id="1.10.10.440:FF:000003">
    <property type="entry name" value="Pre-mRNA processing factor 40 homolog A"/>
    <property type="match status" value="1"/>
</dbReference>
<evidence type="ECO:0000256" key="14">
    <source>
        <dbReference type="ARBA" id="ARBA00075613"/>
    </source>
</evidence>
<feature type="compositionally biased region" description="Basic residues" evidence="17">
    <location>
        <begin position="971"/>
        <end position="987"/>
    </location>
</feature>
<comment type="subunit">
    <text evidence="12">Interacts with the N-terminus of HD.</text>
</comment>
<dbReference type="FunFam" id="2.20.70.10:FF:000052">
    <property type="entry name" value="pre-mRNA-processing factor 40 homolog B isoform X1"/>
    <property type="match status" value="1"/>
</dbReference>
<dbReference type="FunFam" id="1.10.10.440:FF:000009">
    <property type="entry name" value="pre-mRNA-processing factor 40 homolog A isoform X1"/>
    <property type="match status" value="1"/>
</dbReference>
<dbReference type="InterPro" id="IPR036517">
    <property type="entry name" value="FF_domain_sf"/>
</dbReference>
<gene>
    <name evidence="20" type="primary">PRPF40B</name>
</gene>
<dbReference type="PANTHER" id="PTHR11864:SF1">
    <property type="entry name" value="PRE-MRNA-PROCESSING FACTOR 40 HOMOLOG B"/>
    <property type="match status" value="1"/>
</dbReference>
<feature type="compositionally biased region" description="Low complexity" evidence="17">
    <location>
        <begin position="932"/>
        <end position="949"/>
    </location>
</feature>
<dbReference type="InterPro" id="IPR036020">
    <property type="entry name" value="WW_dom_sf"/>
</dbReference>
<dbReference type="FunFam" id="1.10.10.440:FF:000002">
    <property type="entry name" value="pre-mRNA-processing factor 40 homolog A isoform X1"/>
    <property type="match status" value="1"/>
</dbReference>
<feature type="coiled-coil region" evidence="16">
    <location>
        <begin position="648"/>
        <end position="688"/>
    </location>
</feature>
<sequence>MNTWSSLWSWERARGIQPLRAPLQSSREGGEAAGRGLEAAGGKGGKGGKAGESRARAEGSGPKLRPRTAAWRRPSGRHSERGAGVPRVPPPGRRTPDQEAQGWGLALRAGGGAGPGLSGPVEDPAGRRERPEPRPPGRATPHWPRLPGCGRPIRAAFTGGWAEPAQLLGASGMSVPDSGPRPPAAPAPFPPGPPMMPPPFMPPPGIPPPFPPMGLPPMSQRPPAIPPMPPGIMPPMLPPIGAPPPLTQIPGMVPPMMPGMLMPAVPVTAATAPGADTASSAVAGTGPPRALWSEHVAPDGRIYYYNADDKQSVWEKPSVLKSKAELLLSQCPWKEYKSDTGKPYYYNNQSKESRWTRPKDLDDLEALVKQEAAGKRQQPRTLQPQPSQPQPDPPPVPPGPTLVPTGLLEPEPGGSEDCDVSEAAQPLEQGFLQQPEEGPSSSAGQHQPPQQEEEESKPEPERSGLSWSNREKAKQAFKELLRDKAVPSNASWEQAMKMVVTDPRYSALPKLSEKKQAFNAYKAQREKEEKEEARLKAKEAKQTLQHFLEQHERMTSTTRYRRAEQTFGELEVWAVVPERDRKEVYDDVLFFLAKKEKEQAKQLRRRNIQALKSILDGMSSVNFQTTWSQAQQYLMDNPSFAQDHQLQNMDKEDALICFEEHIRALEREEEEERERARLRERRQQRKNREAFQTFLDELHETGQLHSMSTWMELYPAVSTDVRFANMLGQPGSTPLDLFKFYVEELKARFHDEKKIIKDILKDRGFCVEVNTAFEDFAHVISFDKRAAALDAGNIKLTFNSLLEKAEAREREREKEEARRLRRREAAFRSMLRQAVPAVELGTAWEEVRERFVCDSAFEQITLESERIRLFREFLQVLETECQHLHSKGRKHGRKGKKHHRKRSHSPSGSESEDEELPPPSLRPPRRRRRNPSESGSEPSSSLDSVESGGAALGGRGSPSSRLLLGSDHGLRKVKKPKKRTKKRRHKSNSPESETDPEEKAGKESDEKEPEQDKDRDLRRAELPNRSTGFGIKKEKVRGRHPAPAQSALCPGLGSPRGEAVGELCLCSTRRAGTRRKAS</sequence>
<feature type="compositionally biased region" description="Basic residues" evidence="17">
    <location>
        <begin position="885"/>
        <end position="904"/>
    </location>
</feature>
<evidence type="ECO:0000256" key="16">
    <source>
        <dbReference type="SAM" id="Coils"/>
    </source>
</evidence>
<dbReference type="SUPFAM" id="SSF81698">
    <property type="entry name" value="FF domain"/>
    <property type="match status" value="5"/>
</dbReference>
<feature type="domain" description="WW" evidence="18">
    <location>
        <begin position="286"/>
        <end position="319"/>
    </location>
</feature>
<dbReference type="GO" id="GO:0003723">
    <property type="term" value="F:RNA binding"/>
    <property type="evidence" value="ECO:0007669"/>
    <property type="project" value="TreeGrafter"/>
</dbReference>
<evidence type="ECO:0000256" key="5">
    <source>
        <dbReference type="ARBA" id="ARBA00022737"/>
    </source>
</evidence>
<keyword evidence="9" id="KW-0539">Nucleus</keyword>
<evidence type="ECO:0000256" key="10">
    <source>
        <dbReference type="ARBA" id="ARBA00058987"/>
    </source>
</evidence>
<keyword evidence="21" id="KW-1185">Reference proteome</keyword>
<dbReference type="AlphaFoldDB" id="A0A8C6F965"/>
<dbReference type="Pfam" id="PF01846">
    <property type="entry name" value="FF"/>
    <property type="match status" value="3"/>
</dbReference>
<comment type="function">
    <text evidence="10">May be involved in pre-mRNA splicing.</text>
</comment>
<feature type="compositionally biased region" description="Basic and acidic residues" evidence="17">
    <location>
        <begin position="997"/>
        <end position="1022"/>
    </location>
</feature>
<keyword evidence="6" id="KW-0832">Ubl conjugation</keyword>
<keyword evidence="16" id="KW-0175">Coiled coil</keyword>
<keyword evidence="5" id="KW-0677">Repeat</keyword>
<dbReference type="Proteomes" id="UP000694561">
    <property type="component" value="Unplaced"/>
</dbReference>
<dbReference type="GO" id="GO:0045292">
    <property type="term" value="P:mRNA cis splicing, via spliceosome"/>
    <property type="evidence" value="ECO:0007669"/>
    <property type="project" value="InterPro"/>
</dbReference>
<keyword evidence="4" id="KW-0507">mRNA processing</keyword>
<dbReference type="Pfam" id="PF25432">
    <property type="entry name" value="FF_PRPF40A"/>
    <property type="match status" value="1"/>
</dbReference>
<feature type="region of interest" description="Disordered" evidence="17">
    <location>
        <begin position="169"/>
        <end position="191"/>
    </location>
</feature>
<dbReference type="SMART" id="SM00441">
    <property type="entry name" value="FF"/>
    <property type="match status" value="4"/>
</dbReference>
<feature type="compositionally biased region" description="Low complexity" evidence="17">
    <location>
        <begin position="402"/>
        <end position="413"/>
    </location>
</feature>
<name>A0A8C6F965_MONMO</name>
<evidence type="ECO:0000256" key="3">
    <source>
        <dbReference type="ARBA" id="ARBA00022553"/>
    </source>
</evidence>
<feature type="region of interest" description="Disordered" evidence="17">
    <location>
        <begin position="13"/>
        <end position="149"/>
    </location>
</feature>
<dbReference type="SMART" id="SM00456">
    <property type="entry name" value="WW"/>
    <property type="match status" value="2"/>
</dbReference>
<dbReference type="GO" id="GO:0005685">
    <property type="term" value="C:U1 snRNP"/>
    <property type="evidence" value="ECO:0007669"/>
    <property type="project" value="TreeGrafter"/>
</dbReference>
<feature type="compositionally biased region" description="Gly residues" evidence="17">
    <location>
        <begin position="39"/>
        <end position="48"/>
    </location>
</feature>
<evidence type="ECO:0000256" key="7">
    <source>
        <dbReference type="ARBA" id="ARBA00022990"/>
    </source>
</evidence>
<dbReference type="GeneTree" id="ENSGT00930000150980"/>
<dbReference type="Gene3D" id="1.10.10.440">
    <property type="entry name" value="FF domain"/>
    <property type="match status" value="5"/>
</dbReference>
<feature type="compositionally biased region" description="Low complexity" evidence="17">
    <location>
        <begin position="957"/>
        <end position="966"/>
    </location>
</feature>
<dbReference type="InterPro" id="IPR039726">
    <property type="entry name" value="Prp40-like"/>
</dbReference>
<dbReference type="Pfam" id="PF00397">
    <property type="entry name" value="WW"/>
    <property type="match status" value="2"/>
</dbReference>
<dbReference type="InterPro" id="IPR002713">
    <property type="entry name" value="FF_domain"/>
</dbReference>
<evidence type="ECO:0000256" key="6">
    <source>
        <dbReference type="ARBA" id="ARBA00022843"/>
    </source>
</evidence>
<evidence type="ECO:0000256" key="8">
    <source>
        <dbReference type="ARBA" id="ARBA00023187"/>
    </source>
</evidence>
<evidence type="ECO:0000256" key="4">
    <source>
        <dbReference type="ARBA" id="ARBA00022664"/>
    </source>
</evidence>
<evidence type="ECO:0000256" key="15">
    <source>
        <dbReference type="ARBA" id="ARBA00080326"/>
    </source>
</evidence>
<feature type="compositionally biased region" description="Basic and acidic residues" evidence="17">
    <location>
        <begin position="124"/>
        <end position="135"/>
    </location>
</feature>
<dbReference type="InterPro" id="IPR001202">
    <property type="entry name" value="WW_dom"/>
</dbReference>
<evidence type="ECO:0000313" key="21">
    <source>
        <dbReference type="Proteomes" id="UP000694561"/>
    </source>
</evidence>
<feature type="region of interest" description="Disordered" evidence="17">
    <location>
        <begin position="885"/>
        <end position="1054"/>
    </location>
</feature>
<dbReference type="FunFam" id="1.10.10.440:FF:000015">
    <property type="entry name" value="pre-mRNA-processing factor 40 homolog B isoform X2"/>
    <property type="match status" value="1"/>
</dbReference>
<dbReference type="PROSITE" id="PS01159">
    <property type="entry name" value="WW_DOMAIN_1"/>
    <property type="match status" value="1"/>
</dbReference>
<evidence type="ECO:0000259" key="19">
    <source>
        <dbReference type="PROSITE" id="PS51676"/>
    </source>
</evidence>
<comment type="similarity">
    <text evidence="11">Belongs to the PRPF40 family.</text>
</comment>
<keyword evidence="2" id="KW-1017">Isopeptide bond</keyword>
<evidence type="ECO:0000256" key="17">
    <source>
        <dbReference type="SAM" id="MobiDB-lite"/>
    </source>
</evidence>
<evidence type="ECO:0000256" key="9">
    <source>
        <dbReference type="ARBA" id="ARBA00023242"/>
    </source>
</evidence>
<feature type="domain" description="FF" evidence="19">
    <location>
        <begin position="819"/>
        <end position="876"/>
    </location>
</feature>
<reference evidence="20" key="1">
    <citation type="submission" date="2025-08" db="UniProtKB">
        <authorList>
            <consortium name="Ensembl"/>
        </authorList>
    </citation>
    <scope>IDENTIFICATION</scope>
</reference>
<protein>
    <recommendedName>
        <fullName evidence="13">Pre-mRNA-processing factor 40 homolog B</fullName>
    </recommendedName>
    <alternativeName>
        <fullName evidence="14">Huntingtin yeast partner C</fullName>
    </alternativeName>
    <alternativeName>
        <fullName evidence="15">Huntingtin-interacting protein C</fullName>
    </alternativeName>
</protein>
<dbReference type="GO" id="GO:0016363">
    <property type="term" value="C:nuclear matrix"/>
    <property type="evidence" value="ECO:0007669"/>
    <property type="project" value="UniProtKB-ARBA"/>
</dbReference>
<feature type="coiled-coil region" evidence="16">
    <location>
        <begin position="511"/>
        <end position="550"/>
    </location>
</feature>
<evidence type="ECO:0000256" key="1">
    <source>
        <dbReference type="ARBA" id="ARBA00004324"/>
    </source>
</evidence>
<dbReference type="Gene3D" id="2.20.70.10">
    <property type="match status" value="2"/>
</dbReference>
<dbReference type="PANTHER" id="PTHR11864">
    <property type="entry name" value="PRE-MRNA-PROCESSING PROTEIN PRP40"/>
    <property type="match status" value="1"/>
</dbReference>
<evidence type="ECO:0000313" key="20">
    <source>
        <dbReference type="Ensembl" id="ENSMMNP00015018765.1"/>
    </source>
</evidence>
<proteinExistence type="inferred from homology"/>
<keyword evidence="3" id="KW-0597">Phosphoprotein</keyword>
<organism evidence="20 21">
    <name type="scientific">Monodon monoceros</name>
    <name type="common">Narwhal</name>
    <name type="synonym">Ceratodon monodon</name>
    <dbReference type="NCBI Taxonomy" id="40151"/>
    <lineage>
        <taxon>Eukaryota</taxon>
        <taxon>Metazoa</taxon>
        <taxon>Chordata</taxon>
        <taxon>Craniata</taxon>
        <taxon>Vertebrata</taxon>
        <taxon>Euteleostomi</taxon>
        <taxon>Mammalia</taxon>
        <taxon>Eutheria</taxon>
        <taxon>Laurasiatheria</taxon>
        <taxon>Artiodactyla</taxon>
        <taxon>Whippomorpha</taxon>
        <taxon>Cetacea</taxon>
        <taxon>Odontoceti</taxon>
        <taxon>Monodontidae</taxon>
        <taxon>Monodon</taxon>
    </lineage>
</organism>
<feature type="compositionally biased region" description="Pro residues" evidence="17">
    <location>
        <begin position="179"/>
        <end position="191"/>
    </location>
</feature>
<accession>A0A8C6F965</accession>
<dbReference type="PROSITE" id="PS50020">
    <property type="entry name" value="WW_DOMAIN_2"/>
    <property type="match status" value="2"/>
</dbReference>
<feature type="domain" description="FF" evidence="19">
    <location>
        <begin position="684"/>
        <end position="744"/>
    </location>
</feature>
<feature type="region of interest" description="Disordered" evidence="17">
    <location>
        <begin position="342"/>
        <end position="471"/>
    </location>
</feature>
<keyword evidence="7" id="KW-0007">Acetylation</keyword>
<feature type="domain" description="FF" evidence="19">
    <location>
        <begin position="534"/>
        <end position="591"/>
    </location>
</feature>
<feature type="compositionally biased region" description="Basic and acidic residues" evidence="17">
    <location>
        <begin position="351"/>
        <end position="374"/>
    </location>
</feature>
<comment type="subcellular location">
    <subcellularLocation>
        <location evidence="1">Nucleus speckle</location>
    </subcellularLocation>
</comment>
<feature type="domain" description="FF" evidence="19">
    <location>
        <begin position="470"/>
        <end position="524"/>
    </location>
</feature>
<dbReference type="FunFam" id="1.10.10.440:FF:000016">
    <property type="entry name" value="pre-mRNA-processing factor 40 homolog B isoform X1"/>
    <property type="match status" value="1"/>
</dbReference>
<feature type="domain" description="FF" evidence="19">
    <location>
        <begin position="748"/>
        <end position="804"/>
    </location>
</feature>
<evidence type="ECO:0000256" key="11">
    <source>
        <dbReference type="ARBA" id="ARBA00061317"/>
    </source>
</evidence>
<evidence type="ECO:0000256" key="12">
    <source>
        <dbReference type="ARBA" id="ARBA00063790"/>
    </source>
</evidence>
<dbReference type="CDD" id="cd00201">
    <property type="entry name" value="WW"/>
    <property type="match status" value="2"/>
</dbReference>
<evidence type="ECO:0000259" key="18">
    <source>
        <dbReference type="PROSITE" id="PS50020"/>
    </source>
</evidence>
<keyword evidence="8" id="KW-0508">mRNA splicing</keyword>
<dbReference type="PROSITE" id="PS51676">
    <property type="entry name" value="FF"/>
    <property type="match status" value="6"/>
</dbReference>
<evidence type="ECO:0000256" key="13">
    <source>
        <dbReference type="ARBA" id="ARBA00072039"/>
    </source>
</evidence>
<reference evidence="20" key="2">
    <citation type="submission" date="2025-09" db="UniProtKB">
        <authorList>
            <consortium name="Ensembl"/>
        </authorList>
    </citation>
    <scope>IDENTIFICATION</scope>
</reference>
<dbReference type="Ensembl" id="ENSMMNT00015020616.1">
    <property type="protein sequence ID" value="ENSMMNP00015018765.1"/>
    <property type="gene ID" value="ENSMMNG00015013762.1"/>
</dbReference>
<dbReference type="FunFam" id="2.20.70.10:FF:000050">
    <property type="entry name" value="pre-mRNA-processing factor 40 homolog B isoform X1"/>
    <property type="match status" value="1"/>
</dbReference>
<feature type="domain" description="FF" evidence="19">
    <location>
        <begin position="604"/>
        <end position="664"/>
    </location>
</feature>
<dbReference type="GO" id="GO:0016607">
    <property type="term" value="C:nuclear speck"/>
    <property type="evidence" value="ECO:0007669"/>
    <property type="project" value="UniProtKB-SubCell"/>
</dbReference>